<dbReference type="Proteomes" id="UP001324427">
    <property type="component" value="Unassembled WGS sequence"/>
</dbReference>
<evidence type="ECO:0000259" key="2">
    <source>
        <dbReference type="Pfam" id="PF22893"/>
    </source>
</evidence>
<dbReference type="Pfam" id="PF22893">
    <property type="entry name" value="ULD_2"/>
    <property type="match status" value="1"/>
</dbReference>
<evidence type="ECO:0000256" key="1">
    <source>
        <dbReference type="SAM" id="MobiDB-lite"/>
    </source>
</evidence>
<protein>
    <recommendedName>
        <fullName evidence="2">Ubiquitin-like domain-containing protein</fullName>
    </recommendedName>
</protein>
<dbReference type="EMBL" id="JAVFHQ010000035">
    <property type="protein sequence ID" value="KAK4543099.1"/>
    <property type="molecule type" value="Genomic_DNA"/>
</dbReference>
<feature type="compositionally biased region" description="Basic and acidic residues" evidence="1">
    <location>
        <begin position="203"/>
        <end position="225"/>
    </location>
</feature>
<proteinExistence type="predicted"/>
<gene>
    <name evidence="3" type="ORF">LTR36_005876</name>
</gene>
<organism evidence="3 4">
    <name type="scientific">Oleoguttula mirabilis</name>
    <dbReference type="NCBI Taxonomy" id="1507867"/>
    <lineage>
        <taxon>Eukaryota</taxon>
        <taxon>Fungi</taxon>
        <taxon>Dikarya</taxon>
        <taxon>Ascomycota</taxon>
        <taxon>Pezizomycotina</taxon>
        <taxon>Dothideomycetes</taxon>
        <taxon>Dothideomycetidae</taxon>
        <taxon>Mycosphaerellales</taxon>
        <taxon>Teratosphaeriaceae</taxon>
        <taxon>Oleoguttula</taxon>
    </lineage>
</organism>
<name>A0AAV9JDM9_9PEZI</name>
<comment type="caution">
    <text evidence="3">The sequence shown here is derived from an EMBL/GenBank/DDBJ whole genome shotgun (WGS) entry which is preliminary data.</text>
</comment>
<evidence type="ECO:0000313" key="3">
    <source>
        <dbReference type="EMBL" id="KAK4543099.1"/>
    </source>
</evidence>
<feature type="region of interest" description="Disordered" evidence="1">
    <location>
        <begin position="203"/>
        <end position="244"/>
    </location>
</feature>
<accession>A0AAV9JDM9</accession>
<reference evidence="3 4" key="1">
    <citation type="submission" date="2021-11" db="EMBL/GenBank/DDBJ databases">
        <title>Black yeast isolated from Biological Soil Crust.</title>
        <authorList>
            <person name="Kurbessoian T."/>
        </authorList>
    </citation>
    <scope>NUCLEOTIDE SEQUENCE [LARGE SCALE GENOMIC DNA]</scope>
    <source>
        <strain evidence="3 4">CCFEE 5522</strain>
    </source>
</reference>
<evidence type="ECO:0000313" key="4">
    <source>
        <dbReference type="Proteomes" id="UP001324427"/>
    </source>
</evidence>
<dbReference type="InterPro" id="IPR054464">
    <property type="entry name" value="ULD_fung"/>
</dbReference>
<feature type="domain" description="Ubiquitin-like" evidence="2">
    <location>
        <begin position="4"/>
        <end position="47"/>
    </location>
</feature>
<keyword evidence="4" id="KW-1185">Reference proteome</keyword>
<dbReference type="AlphaFoldDB" id="A0AAV9JDM9"/>
<sequence length="265" mass="28925">MLVSGIEEHVRQGHYDLIGPDGEVILPRAWDTTIQPGWEISMHMWPMLEASKEEEKDKLVEDAAIAADAGSMAHKVHLGITDVGRKNWSKKDRAATSLLGNLPSPFGCPPELHLAMHNRPAECKESKGFSPWTFWMVGGKPRTKRAQVPMPRTPGVKQGLDIPPHGLPSQAAHAANAEAERHGLSAARLDTIGWMATEETSILDKADAGDEKPAAEARKAYREQERDDDGQESEDAKKDRAAESLNPSCAITLLSLMTSSGGLLW</sequence>